<evidence type="ECO:0000259" key="3">
    <source>
        <dbReference type="Pfam" id="PF11250"/>
    </source>
</evidence>
<comment type="caution">
    <text evidence="4">The sequence shown here is derived from an EMBL/GenBank/DDBJ whole genome shotgun (WGS) entry which is preliminary data.</text>
</comment>
<dbReference type="InterPro" id="IPR046431">
    <property type="entry name" value="FAF_dom"/>
</dbReference>
<dbReference type="InterPro" id="IPR021410">
    <property type="entry name" value="FAF"/>
</dbReference>
<accession>A0ABR0VW50</accession>
<feature type="region of interest" description="Disordered" evidence="2">
    <location>
        <begin position="59"/>
        <end position="78"/>
    </location>
</feature>
<gene>
    <name evidence="4" type="ORF">DH2020_027945</name>
</gene>
<evidence type="ECO:0000256" key="2">
    <source>
        <dbReference type="SAM" id="MobiDB-lite"/>
    </source>
</evidence>
<dbReference type="Proteomes" id="UP001318860">
    <property type="component" value="Unassembled WGS sequence"/>
</dbReference>
<name>A0ABR0VW50_REHGL</name>
<feature type="compositionally biased region" description="Low complexity" evidence="2">
    <location>
        <begin position="64"/>
        <end position="78"/>
    </location>
</feature>
<protein>
    <recommendedName>
        <fullName evidence="3">FAF domain-containing protein</fullName>
    </recommendedName>
</protein>
<sequence length="268" mass="30451">MAACGGLEHIIEKPLPENPTLLESLSPWKQIKSMKTIDHHHQSSFTEIFGDLHFKENDHHVQESTSSSPSSSFSSNSMFSADIIPNRDENGISSIHQEKIGNPTSSYCPYGQKKQYRHSDSFSSMNSESLSVCTEGLGFESFGDAEDLVRNEICNNNDNDCQFQEEKKTSFARNRPAENENHWGESKRLRTSIGEFPPPVSCIGRSGKPFVSFKSFRQDGRIIIKEIRIPTQELLHACRENGRLKLQLIQPDDDYILEEDENKKENIQ</sequence>
<organism evidence="4 5">
    <name type="scientific">Rehmannia glutinosa</name>
    <name type="common">Chinese foxglove</name>
    <dbReference type="NCBI Taxonomy" id="99300"/>
    <lineage>
        <taxon>Eukaryota</taxon>
        <taxon>Viridiplantae</taxon>
        <taxon>Streptophyta</taxon>
        <taxon>Embryophyta</taxon>
        <taxon>Tracheophyta</taxon>
        <taxon>Spermatophyta</taxon>
        <taxon>Magnoliopsida</taxon>
        <taxon>eudicotyledons</taxon>
        <taxon>Gunneridae</taxon>
        <taxon>Pentapetalae</taxon>
        <taxon>asterids</taxon>
        <taxon>lamiids</taxon>
        <taxon>Lamiales</taxon>
        <taxon>Orobanchaceae</taxon>
        <taxon>Rehmannieae</taxon>
        <taxon>Rehmannia</taxon>
    </lineage>
</organism>
<keyword evidence="5" id="KW-1185">Reference proteome</keyword>
<dbReference type="EMBL" id="JABTTQ020000739">
    <property type="protein sequence ID" value="KAK6138299.1"/>
    <property type="molecule type" value="Genomic_DNA"/>
</dbReference>
<reference evidence="4 5" key="1">
    <citation type="journal article" date="2021" name="Comput. Struct. Biotechnol. J.">
        <title>De novo genome assembly of the potent medicinal plant Rehmannia glutinosa using nanopore technology.</title>
        <authorList>
            <person name="Ma L."/>
            <person name="Dong C."/>
            <person name="Song C."/>
            <person name="Wang X."/>
            <person name="Zheng X."/>
            <person name="Niu Y."/>
            <person name="Chen S."/>
            <person name="Feng W."/>
        </authorList>
    </citation>
    <scope>NUCLEOTIDE SEQUENCE [LARGE SCALE GENOMIC DNA]</scope>
    <source>
        <strain evidence="4">DH-2019</strain>
    </source>
</reference>
<feature type="domain" description="FAF" evidence="3">
    <location>
        <begin position="195"/>
        <end position="248"/>
    </location>
</feature>
<evidence type="ECO:0000313" key="4">
    <source>
        <dbReference type="EMBL" id="KAK6138299.1"/>
    </source>
</evidence>
<evidence type="ECO:0000313" key="5">
    <source>
        <dbReference type="Proteomes" id="UP001318860"/>
    </source>
</evidence>
<dbReference type="PANTHER" id="PTHR33155">
    <property type="entry name" value="FANTASTIC FOUR-LIKE PROTEIN (DUF3049)"/>
    <property type="match status" value="1"/>
</dbReference>
<comment type="similarity">
    <text evidence="1">Belongs to the fantastic four family.</text>
</comment>
<evidence type="ECO:0000256" key="1">
    <source>
        <dbReference type="ARBA" id="ARBA00008690"/>
    </source>
</evidence>
<dbReference type="PANTHER" id="PTHR33155:SF9">
    <property type="entry name" value="FANTASTIC FOUR-LIKE PROTEIN (DUF3049)"/>
    <property type="match status" value="1"/>
</dbReference>
<proteinExistence type="inferred from homology"/>
<dbReference type="Pfam" id="PF11250">
    <property type="entry name" value="FAF"/>
    <property type="match status" value="1"/>
</dbReference>